<evidence type="ECO:0000313" key="2">
    <source>
        <dbReference type="Proteomes" id="UP000232688"/>
    </source>
</evidence>
<reference evidence="1 2" key="2">
    <citation type="submission" date="2017-10" db="EMBL/GenBank/DDBJ databases">
        <title>Genome analyses suggest a sexual origin of heterokaryosis in a supposedly ancient asexual fungus.</title>
        <authorList>
            <person name="Corradi N."/>
            <person name="Sedzielewska K."/>
            <person name="Noel J."/>
            <person name="Charron P."/>
            <person name="Farinelli L."/>
            <person name="Marton T."/>
            <person name="Kruger M."/>
            <person name="Pelin A."/>
            <person name="Brachmann A."/>
            <person name="Corradi N."/>
        </authorList>
    </citation>
    <scope>NUCLEOTIDE SEQUENCE [LARGE SCALE GENOMIC DNA]</scope>
    <source>
        <strain evidence="1 2">A1</strain>
    </source>
</reference>
<name>A0A2N0QGI0_9GLOM</name>
<protein>
    <submittedName>
        <fullName evidence="1">Uncharacterized protein</fullName>
    </submittedName>
</protein>
<reference evidence="1 2" key="1">
    <citation type="submission" date="2017-10" db="EMBL/GenBank/DDBJ databases">
        <title>Extensive intraspecific genome diversity in a model arbuscular mycorrhizal fungus.</title>
        <authorList>
            <person name="Chen E.C.H."/>
            <person name="Morin E."/>
            <person name="Baudet D."/>
            <person name="Noel J."/>
            <person name="Ndikumana S."/>
            <person name="Charron P."/>
            <person name="St-Onge C."/>
            <person name="Giorgi J."/>
            <person name="Grigoriev I.V."/>
            <person name="Roux C."/>
            <person name="Martin F.M."/>
            <person name="Corradi N."/>
        </authorList>
    </citation>
    <scope>NUCLEOTIDE SEQUENCE [LARGE SCALE GENOMIC DNA]</scope>
    <source>
        <strain evidence="1 2">A1</strain>
    </source>
</reference>
<sequence length="85" mass="9886">MPPSKHIRIDDDSASISSFRTNFTYLSFNLISNSWSFQWVNNSSTYALFHWLNLELKLSNQKQLAGPILDQAIKSIEQLRKKKLN</sequence>
<dbReference type="VEuPathDB" id="FungiDB:RhiirFUN_008207"/>
<dbReference type="Proteomes" id="UP000232688">
    <property type="component" value="Unassembled WGS sequence"/>
</dbReference>
<organism evidence="1 2">
    <name type="scientific">Rhizophagus irregularis</name>
    <dbReference type="NCBI Taxonomy" id="588596"/>
    <lineage>
        <taxon>Eukaryota</taxon>
        <taxon>Fungi</taxon>
        <taxon>Fungi incertae sedis</taxon>
        <taxon>Mucoromycota</taxon>
        <taxon>Glomeromycotina</taxon>
        <taxon>Glomeromycetes</taxon>
        <taxon>Glomerales</taxon>
        <taxon>Glomeraceae</taxon>
        <taxon>Rhizophagus</taxon>
    </lineage>
</organism>
<comment type="caution">
    <text evidence="1">The sequence shown here is derived from an EMBL/GenBank/DDBJ whole genome shotgun (WGS) entry which is preliminary data.</text>
</comment>
<gene>
    <name evidence="1" type="ORF">RhiirA1_487214</name>
</gene>
<dbReference type="VEuPathDB" id="FungiDB:RhiirA1_487214"/>
<dbReference type="AlphaFoldDB" id="A0A2N0QGI0"/>
<evidence type="ECO:0000313" key="1">
    <source>
        <dbReference type="EMBL" id="PKC50154.1"/>
    </source>
</evidence>
<dbReference type="EMBL" id="LLXH01010847">
    <property type="protein sequence ID" value="PKC50154.1"/>
    <property type="molecule type" value="Genomic_DNA"/>
</dbReference>
<accession>A0A2N0QGI0</accession>
<proteinExistence type="predicted"/>